<dbReference type="Gene3D" id="3.90.1150.10">
    <property type="entry name" value="Aspartate Aminotransferase, domain 1"/>
    <property type="match status" value="1"/>
</dbReference>
<evidence type="ECO:0000256" key="3">
    <source>
        <dbReference type="ARBA" id="ARBA00004991"/>
    </source>
</evidence>
<evidence type="ECO:0000256" key="5">
    <source>
        <dbReference type="ARBA" id="ARBA00013220"/>
    </source>
</evidence>
<dbReference type="PANTHER" id="PTHR13693:SF3">
    <property type="entry name" value="LD36009P"/>
    <property type="match status" value="1"/>
</dbReference>
<sequence>MASTTTTTGTETVQGRRHQGPEAGVWLERKRSLGDQAEAKAAVPASSLLHNPGDAGGPRPRLAAAPRQPPAKVPARRTHQEEFAEVLNPMRQSLIYLGWVLLMQIGRVRDFLDRFFGLHAAGSAGKGGVPPIVSDSQDFYTRRLYMRIVDIFNRPITSAPGAWIDVAERRREGDPCREHPTPTGRTRRCLNLGSYNYLGFAANDAYCTPKVVEELRRSGASTCSPGADAGRTEGHVEMEQVVAGFLGVEKAFVYGMGFATNAFTIPTLCSKGCLVLSDEMNHKSIVDGVKLSGASVKVFRHNDVRHLEYLLRKSIVEGQSRTGRQWRKILIVVEGIYSMEGEMVRLSEIVRLKKKYGAYLYLDEAHSIGALGATGRGVCEQQGVSPRDVDVMMGTFTKSFGSCGGYIAGSAALVDYVRAASPASYHATAMSPPAARQIVASLTVISGRDGSDRGGEKLARLRQNANYFRAELMRRGFHVLGDMDSPVVPIMCYYAAKIPALSRMCLERNLAVVLVGFPATALCLSRMRICISASHTREELENAVEIIDEIGDRCMIKYIGERKAARLATDEVGGNRDTRLVSSKSI</sequence>
<protein>
    <recommendedName>
        <fullName evidence="5">serine C-palmitoyltransferase</fullName>
        <ecNumber evidence="5">2.3.1.50</ecNumber>
    </recommendedName>
</protein>
<evidence type="ECO:0000256" key="4">
    <source>
        <dbReference type="ARBA" id="ARBA00008392"/>
    </source>
</evidence>
<feature type="compositionally biased region" description="Low complexity" evidence="11">
    <location>
        <begin position="57"/>
        <end position="66"/>
    </location>
</feature>
<dbReference type="InterPro" id="IPR001917">
    <property type="entry name" value="Aminotrans_II_pyridoxalP_BS"/>
</dbReference>
<evidence type="ECO:0000256" key="7">
    <source>
        <dbReference type="ARBA" id="ARBA00022898"/>
    </source>
</evidence>
<evidence type="ECO:0000256" key="8">
    <source>
        <dbReference type="ARBA" id="ARBA00022919"/>
    </source>
</evidence>
<dbReference type="GO" id="GO:0030170">
    <property type="term" value="F:pyridoxal phosphate binding"/>
    <property type="evidence" value="ECO:0007669"/>
    <property type="project" value="InterPro"/>
</dbReference>
<comment type="catalytic activity">
    <reaction evidence="9">
        <text>L-serine + hexadecanoyl-CoA + H(+) = 3-oxosphinganine + CO2 + CoA</text>
        <dbReference type="Rhea" id="RHEA:14761"/>
        <dbReference type="ChEBI" id="CHEBI:15378"/>
        <dbReference type="ChEBI" id="CHEBI:16526"/>
        <dbReference type="ChEBI" id="CHEBI:33384"/>
        <dbReference type="ChEBI" id="CHEBI:57287"/>
        <dbReference type="ChEBI" id="CHEBI:57379"/>
        <dbReference type="ChEBI" id="CHEBI:58299"/>
        <dbReference type="EC" id="2.3.1.50"/>
    </reaction>
</comment>
<keyword evidence="8" id="KW-0746">Sphingolipid metabolism</keyword>
<gene>
    <name evidence="13" type="ORF">HKI87_06g45530</name>
</gene>
<dbReference type="GO" id="GO:0004758">
    <property type="term" value="F:serine C-palmitoyltransferase activity"/>
    <property type="evidence" value="ECO:0007669"/>
    <property type="project" value="UniProtKB-EC"/>
</dbReference>
<name>A0AAX4PA05_9CHLO</name>
<dbReference type="InterPro" id="IPR050087">
    <property type="entry name" value="AON_synthase_class-II"/>
</dbReference>
<evidence type="ECO:0000313" key="14">
    <source>
        <dbReference type="Proteomes" id="UP001472866"/>
    </source>
</evidence>
<keyword evidence="14" id="KW-1185">Reference proteome</keyword>
<comment type="pathway">
    <text evidence="3">Sphingolipid metabolism.</text>
</comment>
<evidence type="ECO:0000256" key="11">
    <source>
        <dbReference type="SAM" id="MobiDB-lite"/>
    </source>
</evidence>
<dbReference type="EMBL" id="CP151506">
    <property type="protein sequence ID" value="WZN63008.1"/>
    <property type="molecule type" value="Genomic_DNA"/>
</dbReference>
<dbReference type="InterPro" id="IPR015424">
    <property type="entry name" value="PyrdxlP-dep_Trfase"/>
</dbReference>
<evidence type="ECO:0000256" key="6">
    <source>
        <dbReference type="ARBA" id="ARBA00022679"/>
    </source>
</evidence>
<feature type="compositionally biased region" description="Low complexity" evidence="11">
    <location>
        <begin position="1"/>
        <end position="12"/>
    </location>
</feature>
<dbReference type="InterPro" id="IPR015421">
    <property type="entry name" value="PyrdxlP-dep_Trfase_major"/>
</dbReference>
<dbReference type="Pfam" id="PF00155">
    <property type="entry name" value="Aminotran_1_2"/>
    <property type="match status" value="1"/>
</dbReference>
<reference evidence="13 14" key="1">
    <citation type="submission" date="2024-03" db="EMBL/GenBank/DDBJ databases">
        <title>Complete genome sequence of the green alga Chloropicon roscoffensis RCC1871.</title>
        <authorList>
            <person name="Lemieux C."/>
            <person name="Pombert J.-F."/>
            <person name="Otis C."/>
            <person name="Turmel M."/>
        </authorList>
    </citation>
    <scope>NUCLEOTIDE SEQUENCE [LARGE SCALE GENOMIC DNA]</scope>
    <source>
        <strain evidence="13 14">RCC1871</strain>
    </source>
</reference>
<organism evidence="13 14">
    <name type="scientific">Chloropicon roscoffensis</name>
    <dbReference type="NCBI Taxonomy" id="1461544"/>
    <lineage>
        <taxon>Eukaryota</taxon>
        <taxon>Viridiplantae</taxon>
        <taxon>Chlorophyta</taxon>
        <taxon>Chloropicophyceae</taxon>
        <taxon>Chloropicales</taxon>
        <taxon>Chloropicaceae</taxon>
        <taxon>Chloropicon</taxon>
    </lineage>
</organism>
<dbReference type="GO" id="GO:0016020">
    <property type="term" value="C:membrane"/>
    <property type="evidence" value="ECO:0007669"/>
    <property type="project" value="GOC"/>
</dbReference>
<dbReference type="CDD" id="cd06454">
    <property type="entry name" value="KBL_like"/>
    <property type="match status" value="1"/>
</dbReference>
<dbReference type="EC" id="2.3.1.50" evidence="5"/>
<evidence type="ECO:0000313" key="13">
    <source>
        <dbReference type="EMBL" id="WZN63008.1"/>
    </source>
</evidence>
<comment type="pathway">
    <text evidence="2">Lipid metabolism; sphingolipid metabolism.</text>
</comment>
<dbReference type="Gene3D" id="3.40.640.10">
    <property type="entry name" value="Type I PLP-dependent aspartate aminotransferase-like (Major domain)"/>
    <property type="match status" value="1"/>
</dbReference>
<dbReference type="InterPro" id="IPR004839">
    <property type="entry name" value="Aminotransferase_I/II_large"/>
</dbReference>
<feature type="domain" description="Aminotransferase class I/classII large" evidence="12">
    <location>
        <begin position="189"/>
        <end position="547"/>
    </location>
</feature>
<dbReference type="PANTHER" id="PTHR13693">
    <property type="entry name" value="CLASS II AMINOTRANSFERASE/8-AMINO-7-OXONONANOATE SYNTHASE"/>
    <property type="match status" value="1"/>
</dbReference>
<evidence type="ECO:0000256" key="2">
    <source>
        <dbReference type="ARBA" id="ARBA00004760"/>
    </source>
</evidence>
<dbReference type="Proteomes" id="UP001472866">
    <property type="component" value="Chromosome 06"/>
</dbReference>
<dbReference type="GO" id="GO:0046513">
    <property type="term" value="P:ceramide biosynthetic process"/>
    <property type="evidence" value="ECO:0007669"/>
    <property type="project" value="TreeGrafter"/>
</dbReference>
<keyword evidence="8" id="KW-0443">Lipid metabolism</keyword>
<evidence type="ECO:0000256" key="9">
    <source>
        <dbReference type="ARBA" id="ARBA00048528"/>
    </source>
</evidence>
<comment type="cofactor">
    <cofactor evidence="1 10">
        <name>pyridoxal 5'-phosphate</name>
        <dbReference type="ChEBI" id="CHEBI:597326"/>
    </cofactor>
</comment>
<dbReference type="PROSITE" id="PS00599">
    <property type="entry name" value="AA_TRANSFER_CLASS_2"/>
    <property type="match status" value="1"/>
</dbReference>
<dbReference type="GO" id="GO:0017059">
    <property type="term" value="C:serine palmitoyltransferase complex"/>
    <property type="evidence" value="ECO:0007669"/>
    <property type="project" value="TreeGrafter"/>
</dbReference>
<proteinExistence type="inferred from homology"/>
<dbReference type="AlphaFoldDB" id="A0AAX4PA05"/>
<dbReference type="InterPro" id="IPR015422">
    <property type="entry name" value="PyrdxlP-dep_Trfase_small"/>
</dbReference>
<keyword evidence="7 10" id="KW-0663">Pyridoxal phosphate</keyword>
<dbReference type="GO" id="GO:0046512">
    <property type="term" value="P:sphingosine biosynthetic process"/>
    <property type="evidence" value="ECO:0007669"/>
    <property type="project" value="TreeGrafter"/>
</dbReference>
<feature type="region of interest" description="Disordered" evidence="11">
    <location>
        <begin position="1"/>
        <end position="74"/>
    </location>
</feature>
<evidence type="ECO:0000259" key="12">
    <source>
        <dbReference type="Pfam" id="PF00155"/>
    </source>
</evidence>
<keyword evidence="6" id="KW-0808">Transferase</keyword>
<evidence type="ECO:0000256" key="1">
    <source>
        <dbReference type="ARBA" id="ARBA00001933"/>
    </source>
</evidence>
<evidence type="ECO:0000256" key="10">
    <source>
        <dbReference type="RuleBase" id="RU003693"/>
    </source>
</evidence>
<accession>A0AAX4PA05</accession>
<dbReference type="SUPFAM" id="SSF53383">
    <property type="entry name" value="PLP-dependent transferases"/>
    <property type="match status" value="1"/>
</dbReference>
<comment type="similarity">
    <text evidence="4 10">Belongs to the class-II pyridoxal-phosphate-dependent aminotransferase family.</text>
</comment>